<proteinExistence type="predicted"/>
<name>A0AAN1KR53_9VIBR</name>
<evidence type="ECO:0000313" key="3">
    <source>
        <dbReference type="EMBL" id="ASI93208.1"/>
    </source>
</evidence>
<feature type="signal peptide" evidence="2">
    <location>
        <begin position="1"/>
        <end position="22"/>
    </location>
</feature>
<dbReference type="PANTHER" id="PTHR24023">
    <property type="entry name" value="COLLAGEN ALPHA"/>
    <property type="match status" value="1"/>
</dbReference>
<accession>A0AAN1KR53</accession>
<evidence type="ECO:0000313" key="4">
    <source>
        <dbReference type="Proteomes" id="UP000197092"/>
    </source>
</evidence>
<keyword evidence="2" id="KW-0732">Signal</keyword>
<evidence type="ECO:0008006" key="5">
    <source>
        <dbReference type="Google" id="ProtNLM"/>
    </source>
</evidence>
<dbReference type="AlphaFoldDB" id="A0AAN1KR53"/>
<dbReference type="InterPro" id="IPR050149">
    <property type="entry name" value="Collagen_superfamily"/>
</dbReference>
<dbReference type="EMBL" id="CP018309">
    <property type="protein sequence ID" value="ASI93208.1"/>
    <property type="molecule type" value="Genomic_DNA"/>
</dbReference>
<reference evidence="4" key="1">
    <citation type="submission" date="2016-12" db="EMBL/GenBank/DDBJ databases">
        <title>Comparative genomic analysis reveals the diversity, evolution, and environmental adaptation strategies of the genus Vibrio.</title>
        <authorList>
            <person name="Lin H."/>
            <person name="Wang X."/>
            <person name="Zhang X.-H."/>
        </authorList>
    </citation>
    <scope>NUCLEOTIDE SEQUENCE [LARGE SCALE GENOMIC DNA]</scope>
    <source>
        <strain evidence="4">QT6D1</strain>
    </source>
</reference>
<dbReference type="Pfam" id="PF01391">
    <property type="entry name" value="Collagen"/>
    <property type="match status" value="2"/>
</dbReference>
<dbReference type="KEGG" id="vsh:BSZ05_26060"/>
<evidence type="ECO:0000256" key="1">
    <source>
        <dbReference type="SAM" id="MobiDB-lite"/>
    </source>
</evidence>
<dbReference type="Proteomes" id="UP000197092">
    <property type="component" value="Chromosome 2"/>
</dbReference>
<organism evidence="3 4">
    <name type="scientific">Vibrio mediterranei</name>
    <dbReference type="NCBI Taxonomy" id="689"/>
    <lineage>
        <taxon>Bacteria</taxon>
        <taxon>Pseudomonadati</taxon>
        <taxon>Pseudomonadota</taxon>
        <taxon>Gammaproteobacteria</taxon>
        <taxon>Vibrionales</taxon>
        <taxon>Vibrionaceae</taxon>
        <taxon>Vibrio</taxon>
    </lineage>
</organism>
<evidence type="ECO:0000256" key="2">
    <source>
        <dbReference type="SAM" id="SignalP"/>
    </source>
</evidence>
<sequence>MNIKPLLSMLIINLLASYNSYSQDLNTYTLTIQLYDSSGTDFSHQQANYTVKMIREDNNEAIFRKDDICLTDGKGICQIKLDDLPFPKSISNEPVLSYFQLDFPELGLADVTYRPNIAYRALTASNVTGDITPNSVSIGEQLVINDRGEWQGSPVGLQGDTGEQGPQGLPGEPGPKGDTGEQGLQGEAGPKGDKGEQGLQGVQGETGPKGDRGEQGLQGVQGESGPKGDRGEQGLQGVQGESGPKGDRGEQGLQGVQGESGPKGDRGEQGLQGVQGESGPKGDRGEQGLQGVQGEPGPKGDRGEQGLQGVQGESGPKGDRGEQGLQGVQGESGPKGDRGEQGLQGVQGEPGPKGDRGEQGLQGVQGEPGPKGDRGEQGLQGAQGEPGAKGDRGEQGLQGVQGESGPKGDRGEQGLQGLQGAPGPKGDTGKQGLQGVPGEKGDIGPGRIVYFSGLDDFINDGIEETRVNWLNVPAYSEGAICSFRLEFSSAENEFKYINVTYPITPGNTSYPTEEEQNKITIVGVYDLGRENPVELIYRKDWLEAGYSKDESLRSMMTIVATERVPGLPTSSRLNQYYTRYTVAPTDAFGYCIVK</sequence>
<dbReference type="InterPro" id="IPR008160">
    <property type="entry name" value="Collagen"/>
</dbReference>
<feature type="chain" id="PRO_5042873736" description="Collagen-like protein" evidence="2">
    <location>
        <begin position="23"/>
        <end position="594"/>
    </location>
</feature>
<dbReference type="PANTHER" id="PTHR24023:SF1082">
    <property type="entry name" value="COLLAGEN TRIPLE HELIX REPEAT"/>
    <property type="match status" value="1"/>
</dbReference>
<feature type="compositionally biased region" description="Low complexity" evidence="1">
    <location>
        <begin position="413"/>
        <end position="425"/>
    </location>
</feature>
<gene>
    <name evidence="3" type="ORF">BSZ05_26060</name>
</gene>
<protein>
    <recommendedName>
        <fullName evidence="5">Collagen-like protein</fullName>
    </recommendedName>
</protein>
<dbReference type="GO" id="GO:0005615">
    <property type="term" value="C:extracellular space"/>
    <property type="evidence" value="ECO:0007669"/>
    <property type="project" value="TreeGrafter"/>
</dbReference>
<feature type="region of interest" description="Disordered" evidence="1">
    <location>
        <begin position="149"/>
        <end position="445"/>
    </location>
</feature>
<dbReference type="GO" id="GO:0031012">
    <property type="term" value="C:extracellular matrix"/>
    <property type="evidence" value="ECO:0007669"/>
    <property type="project" value="TreeGrafter"/>
</dbReference>